<dbReference type="GO" id="GO:0003697">
    <property type="term" value="F:single-stranded DNA binding"/>
    <property type="evidence" value="ECO:0007669"/>
    <property type="project" value="InterPro"/>
</dbReference>
<dbReference type="OrthoDB" id="513679at2"/>
<dbReference type="InterPro" id="IPR012340">
    <property type="entry name" value="NA-bd_OB-fold"/>
</dbReference>
<evidence type="ECO:0000313" key="5">
    <source>
        <dbReference type="Proteomes" id="UP000318453"/>
    </source>
</evidence>
<organism evidence="4 5">
    <name type="scientific">Euhalothece natronophila Z-M001</name>
    <dbReference type="NCBI Taxonomy" id="522448"/>
    <lineage>
        <taxon>Bacteria</taxon>
        <taxon>Bacillati</taxon>
        <taxon>Cyanobacteriota</taxon>
        <taxon>Cyanophyceae</taxon>
        <taxon>Oscillatoriophycideae</taxon>
        <taxon>Chroococcales</taxon>
        <taxon>Halothecacae</taxon>
        <taxon>Halothece cluster</taxon>
        <taxon>Euhalothece</taxon>
    </lineage>
</organism>
<dbReference type="Pfam" id="PF00436">
    <property type="entry name" value="SSB"/>
    <property type="match status" value="1"/>
</dbReference>
<feature type="region of interest" description="Disordered" evidence="3">
    <location>
        <begin position="95"/>
        <end position="150"/>
    </location>
</feature>
<keyword evidence="1 2" id="KW-0238">DNA-binding</keyword>
<dbReference type="SUPFAM" id="SSF50249">
    <property type="entry name" value="Nucleic acid-binding proteins"/>
    <property type="match status" value="1"/>
</dbReference>
<name>A0A5B8NI84_9CHRO</name>
<dbReference type="PROSITE" id="PS50935">
    <property type="entry name" value="SSB"/>
    <property type="match status" value="1"/>
</dbReference>
<evidence type="ECO:0000256" key="3">
    <source>
        <dbReference type="SAM" id="MobiDB-lite"/>
    </source>
</evidence>
<dbReference type="CDD" id="cd04496">
    <property type="entry name" value="SSB_OBF"/>
    <property type="match status" value="1"/>
</dbReference>
<sequence length="150" mass="16515">MNSCILMATITSQPQLRYTPENQTPLADMMVEFPSLKESDPPSSLKVVAWGDLGTEVSQNYQAGEQVILEGRLRMNIIERQEGFKEKRAEFTLSRIHRVGGGGNVPTPSSQAKTDTDTSSENVVQFPQSQPSQPAEATSQDDSNLDDIPF</sequence>
<dbReference type="AlphaFoldDB" id="A0A5B8NI84"/>
<evidence type="ECO:0000313" key="4">
    <source>
        <dbReference type="EMBL" id="QDZ38626.1"/>
    </source>
</evidence>
<dbReference type="Proteomes" id="UP000318453">
    <property type="component" value="Chromosome"/>
</dbReference>
<dbReference type="KEGG" id="enn:FRE64_00905"/>
<dbReference type="InterPro" id="IPR000424">
    <property type="entry name" value="Primosome_PriB/ssb"/>
</dbReference>
<gene>
    <name evidence="4" type="ORF">FRE64_00905</name>
</gene>
<evidence type="ECO:0000256" key="1">
    <source>
        <dbReference type="ARBA" id="ARBA00023125"/>
    </source>
</evidence>
<dbReference type="RefSeq" id="WP_146294237.1">
    <property type="nucleotide sequence ID" value="NZ_CP042326.1"/>
</dbReference>
<dbReference type="EMBL" id="CP042326">
    <property type="protein sequence ID" value="QDZ38626.1"/>
    <property type="molecule type" value="Genomic_DNA"/>
</dbReference>
<proteinExistence type="predicted"/>
<evidence type="ECO:0000256" key="2">
    <source>
        <dbReference type="PROSITE-ProRule" id="PRU00252"/>
    </source>
</evidence>
<feature type="compositionally biased region" description="Polar residues" evidence="3">
    <location>
        <begin position="106"/>
        <end position="126"/>
    </location>
</feature>
<reference evidence="4 5" key="1">
    <citation type="submission" date="2019-08" db="EMBL/GenBank/DDBJ databases">
        <title>Carotenoids and Carotenoid Binding Proteins in the Halophilic Cyanobacterium Euhalothece sp. ZM00.</title>
        <authorList>
            <person name="Cho S.M."/>
            <person name="Song J.Y."/>
            <person name="Park Y.-I."/>
        </authorList>
    </citation>
    <scope>NUCLEOTIDE SEQUENCE [LARGE SCALE GENOMIC DNA]</scope>
    <source>
        <strain evidence="4 5">Z-M001</strain>
    </source>
</reference>
<accession>A0A5B8NI84</accession>
<protein>
    <submittedName>
        <fullName evidence="4">Single-stranded DNA-binding protein</fullName>
    </submittedName>
</protein>
<keyword evidence="5" id="KW-1185">Reference proteome</keyword>
<dbReference type="Gene3D" id="2.40.50.140">
    <property type="entry name" value="Nucleic acid-binding proteins"/>
    <property type="match status" value="1"/>
</dbReference>